<proteinExistence type="inferred from homology"/>
<gene>
    <name evidence="3" type="ORF">HB991_16730</name>
</gene>
<dbReference type="SMART" id="SM00530">
    <property type="entry name" value="HTH_XRE"/>
    <property type="match status" value="1"/>
</dbReference>
<dbReference type="Proteomes" id="UP000712947">
    <property type="component" value="Unassembled WGS sequence"/>
</dbReference>
<dbReference type="Pfam" id="PF06114">
    <property type="entry name" value="Peptidase_M78"/>
    <property type="match status" value="1"/>
</dbReference>
<dbReference type="RefSeq" id="WP_050142309.1">
    <property type="nucleotide sequence ID" value="NZ_CABHYE010000006.1"/>
</dbReference>
<dbReference type="PANTHER" id="PTHR43236:SF1">
    <property type="entry name" value="BLL7220 PROTEIN"/>
    <property type="match status" value="1"/>
</dbReference>
<dbReference type="CDD" id="cd00093">
    <property type="entry name" value="HTH_XRE"/>
    <property type="match status" value="1"/>
</dbReference>
<name>A0AA44CNX5_YERMO</name>
<comment type="similarity">
    <text evidence="1">Belongs to the short-chain fatty acyl-CoA assimilation regulator (ScfR) family.</text>
</comment>
<evidence type="ECO:0000256" key="1">
    <source>
        <dbReference type="ARBA" id="ARBA00007227"/>
    </source>
</evidence>
<dbReference type="SUPFAM" id="SSF47413">
    <property type="entry name" value="lambda repressor-like DNA-binding domains"/>
    <property type="match status" value="1"/>
</dbReference>
<dbReference type="Gene3D" id="1.10.260.40">
    <property type="entry name" value="lambda repressor-like DNA-binding domains"/>
    <property type="match status" value="1"/>
</dbReference>
<dbReference type="InterPro" id="IPR052345">
    <property type="entry name" value="Rad_response_metalloprotease"/>
</dbReference>
<dbReference type="GO" id="GO:0003677">
    <property type="term" value="F:DNA binding"/>
    <property type="evidence" value="ECO:0007669"/>
    <property type="project" value="InterPro"/>
</dbReference>
<accession>A0AA44CNX5</accession>
<reference evidence="3" key="1">
    <citation type="submission" date="2020-03" db="EMBL/GenBank/DDBJ databases">
        <authorList>
            <person name="Kislichkina A."/>
            <person name="Dentovskaya S."/>
            <person name="Shaikhutdinov R."/>
            <person name="Ivanov S."/>
            <person name="Sizova A."/>
            <person name="Solomentsev V."/>
            <person name="Bogun A."/>
        </authorList>
    </citation>
    <scope>NUCLEOTIDE SEQUENCE</scope>
    <source>
        <strain evidence="3">SCPM-O-B-7610</strain>
    </source>
</reference>
<comment type="caution">
    <text evidence="3">The sequence shown here is derived from an EMBL/GenBank/DDBJ whole genome shotgun (WGS) entry which is preliminary data.</text>
</comment>
<dbReference type="EMBL" id="JAASAI010000020">
    <property type="protein sequence ID" value="NIL24144.1"/>
    <property type="molecule type" value="Genomic_DNA"/>
</dbReference>
<evidence type="ECO:0000313" key="4">
    <source>
        <dbReference type="Proteomes" id="UP000712947"/>
    </source>
</evidence>
<dbReference type="PROSITE" id="PS50943">
    <property type="entry name" value="HTH_CROC1"/>
    <property type="match status" value="1"/>
</dbReference>
<evidence type="ECO:0000313" key="3">
    <source>
        <dbReference type="EMBL" id="NIL24144.1"/>
    </source>
</evidence>
<dbReference type="InterPro" id="IPR010359">
    <property type="entry name" value="IrrE_HExxH"/>
</dbReference>
<organism evidence="3 4">
    <name type="scientific">Yersinia mollaretii</name>
    <dbReference type="NCBI Taxonomy" id="33060"/>
    <lineage>
        <taxon>Bacteria</taxon>
        <taxon>Pseudomonadati</taxon>
        <taxon>Pseudomonadota</taxon>
        <taxon>Gammaproteobacteria</taxon>
        <taxon>Enterobacterales</taxon>
        <taxon>Yersiniaceae</taxon>
        <taxon>Yersinia</taxon>
    </lineage>
</organism>
<feature type="domain" description="HTH cro/C1-type" evidence="2">
    <location>
        <begin position="11"/>
        <end position="65"/>
    </location>
</feature>
<dbReference type="Pfam" id="PF01381">
    <property type="entry name" value="HTH_3"/>
    <property type="match status" value="1"/>
</dbReference>
<evidence type="ECO:0000259" key="2">
    <source>
        <dbReference type="PROSITE" id="PS50943"/>
    </source>
</evidence>
<protein>
    <submittedName>
        <fullName evidence="3">ImmA/IrrE family metallo-endopeptidase</fullName>
    </submittedName>
</protein>
<dbReference type="AlphaFoldDB" id="A0AA44CNX5"/>
<dbReference type="Gene3D" id="1.10.10.2910">
    <property type="match status" value="1"/>
</dbReference>
<dbReference type="InterPro" id="IPR001387">
    <property type="entry name" value="Cro/C1-type_HTH"/>
</dbReference>
<dbReference type="InterPro" id="IPR010982">
    <property type="entry name" value="Lambda_DNA-bd_dom_sf"/>
</dbReference>
<sequence>MDIKATLSARLIEARENLGLTQNYMANALGIVRQTYAKFERGEILPDAEQLISMTKLLDKPLTFFYEDSDSDVRFALRADAPSLLSPSMKSHLIEKLKDIDSLEHAAQRVGANELPGSVHVADASEASLLLVEQKARSERSRLGIGENTCVGDIVSILESIDIRVIPFQLAPEEKSLLSGFSVFSEKYGAAIFVNNHSSLGVEHQIFSICHEYAHLLFHRKDYAGPGQNYKTRGIKTSPEEKVANHFAACFLVPSNALSLYHSKGDWVYPDSILRLKKIFRVSAACIISRLAQTKLIKANNSGMLWGYANKHGWKTCEPEPLTERLNYNNRLKEIARKAWSREAATESFIADLLDLDRKSMACLLEEWYESEGDK</sequence>
<dbReference type="PANTHER" id="PTHR43236">
    <property type="entry name" value="ANTITOXIN HIGA1"/>
    <property type="match status" value="1"/>
</dbReference>